<protein>
    <submittedName>
        <fullName evidence="3">Uncharacterized protein</fullName>
    </submittedName>
</protein>
<gene>
    <name evidence="3" type="ORF">BSZ37_16655</name>
</gene>
<feature type="region of interest" description="Disordered" evidence="1">
    <location>
        <begin position="152"/>
        <end position="173"/>
    </location>
</feature>
<reference evidence="3 4" key="1">
    <citation type="submission" date="2016-11" db="EMBL/GenBank/DDBJ databases">
        <title>Study of marine rhodopsin-containing bacteria.</title>
        <authorList>
            <person name="Yoshizawa S."/>
            <person name="Kumagai Y."/>
            <person name="Kogure K."/>
        </authorList>
    </citation>
    <scope>NUCLEOTIDE SEQUENCE [LARGE SCALE GENOMIC DNA]</scope>
    <source>
        <strain evidence="3 4">SAORIC-28</strain>
    </source>
</reference>
<dbReference type="Proteomes" id="UP000216339">
    <property type="component" value="Unassembled WGS sequence"/>
</dbReference>
<sequence length="173" mass="18491">MGQQQLLLLVLGVVIVGLAVVVGIQSFNENQRKSEVDTYTAQGVALAGDIIAYYMKPEATGGGGQDAANLATLTIDELGYRRDVYDTWQGYNRTGILSDGVVRYVAPDATAPLLHIHKYPSTNGDTRVEVYVFGPSEDCIVARNDRLNVSATWSDGGSDGTPPANPNPGVCSW</sequence>
<dbReference type="AlphaFoldDB" id="A0A271J3C6"/>
<keyword evidence="2" id="KW-0812">Transmembrane</keyword>
<evidence type="ECO:0000313" key="4">
    <source>
        <dbReference type="Proteomes" id="UP000216339"/>
    </source>
</evidence>
<keyword evidence="4" id="KW-1185">Reference proteome</keyword>
<keyword evidence="2" id="KW-0472">Membrane</keyword>
<comment type="caution">
    <text evidence="3">The sequence shown here is derived from an EMBL/GenBank/DDBJ whole genome shotgun (WGS) entry which is preliminary data.</text>
</comment>
<evidence type="ECO:0000313" key="3">
    <source>
        <dbReference type="EMBL" id="PAP77953.1"/>
    </source>
</evidence>
<feature type="transmembrane region" description="Helical" evidence="2">
    <location>
        <begin position="6"/>
        <end position="24"/>
    </location>
</feature>
<accession>A0A271J3C6</accession>
<evidence type="ECO:0000256" key="1">
    <source>
        <dbReference type="SAM" id="MobiDB-lite"/>
    </source>
</evidence>
<keyword evidence="2" id="KW-1133">Transmembrane helix</keyword>
<evidence type="ECO:0000256" key="2">
    <source>
        <dbReference type="SAM" id="Phobius"/>
    </source>
</evidence>
<dbReference type="OrthoDB" id="1525378at2"/>
<name>A0A271J3C6_9BACT</name>
<dbReference type="EMBL" id="MQWD01000001">
    <property type="protein sequence ID" value="PAP77953.1"/>
    <property type="molecule type" value="Genomic_DNA"/>
</dbReference>
<organism evidence="3 4">
    <name type="scientific">Rubrivirga marina</name>
    <dbReference type="NCBI Taxonomy" id="1196024"/>
    <lineage>
        <taxon>Bacteria</taxon>
        <taxon>Pseudomonadati</taxon>
        <taxon>Rhodothermota</taxon>
        <taxon>Rhodothermia</taxon>
        <taxon>Rhodothermales</taxon>
        <taxon>Rubricoccaceae</taxon>
        <taxon>Rubrivirga</taxon>
    </lineage>
</organism>
<proteinExistence type="predicted"/>
<dbReference type="RefSeq" id="WP_095511622.1">
    <property type="nucleotide sequence ID" value="NZ_MQWD01000001.1"/>
</dbReference>